<dbReference type="KEGG" id="mzt:108730101"/>
<keyword evidence="3" id="KW-1185">Reference proteome</keyword>
<dbReference type="PANTHER" id="PTHR11257">
    <property type="entry name" value="CHEMOSENSORY PROTEIN-RELATED"/>
    <property type="match status" value="1"/>
</dbReference>
<organism evidence="2 3">
    <name type="scientific">Mycetomoellerius zeteki</name>
    <dbReference type="NCBI Taxonomy" id="64791"/>
    <lineage>
        <taxon>Eukaryota</taxon>
        <taxon>Metazoa</taxon>
        <taxon>Ecdysozoa</taxon>
        <taxon>Arthropoda</taxon>
        <taxon>Hexapoda</taxon>
        <taxon>Insecta</taxon>
        <taxon>Pterygota</taxon>
        <taxon>Neoptera</taxon>
        <taxon>Endopterygota</taxon>
        <taxon>Hymenoptera</taxon>
        <taxon>Apocrita</taxon>
        <taxon>Aculeata</taxon>
        <taxon>Formicoidea</taxon>
        <taxon>Formicidae</taxon>
        <taxon>Myrmicinae</taxon>
        <taxon>Mycetomoellerius</taxon>
    </lineage>
</organism>
<dbReference type="AlphaFoldDB" id="A0A151WH50"/>
<evidence type="ECO:0000313" key="2">
    <source>
        <dbReference type="EMBL" id="KYQ47161.1"/>
    </source>
</evidence>
<reference evidence="2 3" key="1">
    <citation type="submission" date="2015-09" db="EMBL/GenBank/DDBJ databases">
        <title>Trachymyrmex zeteki WGS genome.</title>
        <authorList>
            <person name="Nygaard S."/>
            <person name="Hu H."/>
            <person name="Boomsma J."/>
            <person name="Zhang G."/>
        </authorList>
    </citation>
    <scope>NUCLEOTIDE SEQUENCE [LARGE SCALE GENOMIC DNA]</scope>
    <source>
        <strain evidence="2">Tzet28-1</strain>
        <tissue evidence="2">Whole body</tissue>
    </source>
</reference>
<dbReference type="Proteomes" id="UP000075809">
    <property type="component" value="Unassembled WGS sequence"/>
</dbReference>
<sequence length="128" mass="14600">MRFTFVLLCSLVFSGLVSGIEYYSDTYDNVDVDAIINSDRLLNQYVNCILDKGPCTADGRSFKNILPDMILASCEKCSEKQKSTARKIINHLKGHKPNIWTEFVEMYDPDKEHLASLEQFLVENQTKA</sequence>
<dbReference type="OrthoDB" id="8183954at2759"/>
<proteinExistence type="predicted"/>
<dbReference type="Pfam" id="PF03392">
    <property type="entry name" value="OS-D"/>
    <property type="match status" value="1"/>
</dbReference>
<name>A0A151WH50_9HYME</name>
<keyword evidence="1" id="KW-0732">Signal</keyword>
<feature type="chain" id="PRO_5007591210" evidence="1">
    <location>
        <begin position="20"/>
        <end position="128"/>
    </location>
</feature>
<accession>A0A151WH50</accession>
<dbReference type="SUPFAM" id="SSF100910">
    <property type="entry name" value="Chemosensory protein Csp2"/>
    <property type="match status" value="1"/>
</dbReference>
<protein>
    <submittedName>
        <fullName evidence="2">Putative odorant-binding protein A10</fullName>
    </submittedName>
</protein>
<evidence type="ECO:0000313" key="3">
    <source>
        <dbReference type="Proteomes" id="UP000075809"/>
    </source>
</evidence>
<gene>
    <name evidence="2" type="ORF">ALC60_13793</name>
</gene>
<dbReference type="PANTHER" id="PTHR11257:SF13">
    <property type="entry name" value="GEO07322P1"/>
    <property type="match status" value="1"/>
</dbReference>
<dbReference type="InterPro" id="IPR036682">
    <property type="entry name" value="OS_D_A10/PebIII_sf"/>
</dbReference>
<dbReference type="InterPro" id="IPR005055">
    <property type="entry name" value="A10/PebIII"/>
</dbReference>
<evidence type="ECO:0000256" key="1">
    <source>
        <dbReference type="SAM" id="SignalP"/>
    </source>
</evidence>
<dbReference type="EMBL" id="KQ983135">
    <property type="protein sequence ID" value="KYQ47161.1"/>
    <property type="molecule type" value="Genomic_DNA"/>
</dbReference>
<feature type="signal peptide" evidence="1">
    <location>
        <begin position="1"/>
        <end position="19"/>
    </location>
</feature>
<dbReference type="Gene3D" id="1.10.2080.10">
    <property type="entry name" value="Insect odorant-binding protein A10/Ejaculatory bulb-specific protein 3"/>
    <property type="match status" value="1"/>
</dbReference>